<comment type="function">
    <text evidence="6">Toxic component of a toxin-antitoxin (TA) system. An RNase.</text>
</comment>
<evidence type="ECO:0000256" key="2">
    <source>
        <dbReference type="ARBA" id="ARBA00022722"/>
    </source>
</evidence>
<dbReference type="SUPFAM" id="SSF88723">
    <property type="entry name" value="PIN domain-like"/>
    <property type="match status" value="1"/>
</dbReference>
<evidence type="ECO:0000256" key="1">
    <source>
        <dbReference type="ARBA" id="ARBA00022649"/>
    </source>
</evidence>
<feature type="binding site" evidence="6">
    <location>
        <position position="6"/>
    </location>
    <ligand>
        <name>Mg(2+)</name>
        <dbReference type="ChEBI" id="CHEBI:18420"/>
    </ligand>
</feature>
<sequence length="139" mass="15025">MSIIVDAGPLYAAVDLDDKHHEACAELLEHYPGALIVPTLVIAEVAHLVSTRLGTRAEVRFLGDLASGAFAVEPVHPADWLRIAQLTSVYSNLPLGTVDASVVTAAERLNISTVATLDLRHFNVVRPKHCTHFDIRPTA</sequence>
<protein>
    <recommendedName>
        <fullName evidence="6">Ribonuclease VapC</fullName>
        <shortName evidence="6">RNase VapC</shortName>
        <ecNumber evidence="6">3.1.-.-</ecNumber>
    </recommendedName>
    <alternativeName>
        <fullName evidence="6">Toxin VapC</fullName>
    </alternativeName>
</protein>
<feature type="domain" description="PIN" evidence="7">
    <location>
        <begin position="3"/>
        <end position="122"/>
    </location>
</feature>
<keyword evidence="4 6" id="KW-0378">Hydrolase</keyword>
<keyword evidence="6" id="KW-0800">Toxin</keyword>
<dbReference type="InterPro" id="IPR029060">
    <property type="entry name" value="PIN-like_dom_sf"/>
</dbReference>
<dbReference type="EC" id="3.1.-.-" evidence="6"/>
<evidence type="ECO:0000313" key="8">
    <source>
        <dbReference type="EMBL" id="THV31464.1"/>
    </source>
</evidence>
<dbReference type="EMBL" id="STGX01000002">
    <property type="protein sequence ID" value="THV31464.1"/>
    <property type="molecule type" value="Genomic_DNA"/>
</dbReference>
<dbReference type="Pfam" id="PF01850">
    <property type="entry name" value="PIN"/>
    <property type="match status" value="1"/>
</dbReference>
<dbReference type="Gene3D" id="3.40.50.1010">
    <property type="entry name" value="5'-nuclease"/>
    <property type="match status" value="1"/>
</dbReference>
<evidence type="ECO:0000259" key="7">
    <source>
        <dbReference type="Pfam" id="PF01850"/>
    </source>
</evidence>
<dbReference type="HAMAP" id="MF_00265">
    <property type="entry name" value="VapC_Nob1"/>
    <property type="match status" value="1"/>
</dbReference>
<comment type="cofactor">
    <cofactor evidence="6">
        <name>Mg(2+)</name>
        <dbReference type="ChEBI" id="CHEBI:18420"/>
    </cofactor>
</comment>
<organism evidence="8 9">
    <name type="scientific">Glycomyces paridis</name>
    <dbReference type="NCBI Taxonomy" id="2126555"/>
    <lineage>
        <taxon>Bacteria</taxon>
        <taxon>Bacillati</taxon>
        <taxon>Actinomycetota</taxon>
        <taxon>Actinomycetes</taxon>
        <taxon>Glycomycetales</taxon>
        <taxon>Glycomycetaceae</taxon>
        <taxon>Glycomyces</taxon>
    </lineage>
</organism>
<feature type="binding site" evidence="6">
    <location>
        <position position="99"/>
    </location>
    <ligand>
        <name>Mg(2+)</name>
        <dbReference type="ChEBI" id="CHEBI:18420"/>
    </ligand>
</feature>
<name>A0A4S8PTY6_9ACTN</name>
<evidence type="ECO:0000256" key="5">
    <source>
        <dbReference type="ARBA" id="ARBA00022842"/>
    </source>
</evidence>
<evidence type="ECO:0000256" key="4">
    <source>
        <dbReference type="ARBA" id="ARBA00022801"/>
    </source>
</evidence>
<keyword evidence="1 6" id="KW-1277">Toxin-antitoxin system</keyword>
<dbReference type="InterPro" id="IPR002716">
    <property type="entry name" value="PIN_dom"/>
</dbReference>
<evidence type="ECO:0000256" key="6">
    <source>
        <dbReference type="HAMAP-Rule" id="MF_00265"/>
    </source>
</evidence>
<dbReference type="GO" id="GO:0016787">
    <property type="term" value="F:hydrolase activity"/>
    <property type="evidence" value="ECO:0007669"/>
    <property type="project" value="UniProtKB-KW"/>
</dbReference>
<proteinExistence type="inferred from homology"/>
<keyword evidence="3 6" id="KW-0479">Metal-binding</keyword>
<dbReference type="InterPro" id="IPR022907">
    <property type="entry name" value="VapC_family"/>
</dbReference>
<dbReference type="GO" id="GO:0000287">
    <property type="term" value="F:magnesium ion binding"/>
    <property type="evidence" value="ECO:0007669"/>
    <property type="project" value="UniProtKB-UniRule"/>
</dbReference>
<accession>A0A4S8PTY6</accession>
<gene>
    <name evidence="6" type="primary">vapC</name>
    <name evidence="8" type="ORF">E9998_03630</name>
</gene>
<keyword evidence="5 6" id="KW-0460">Magnesium</keyword>
<comment type="similarity">
    <text evidence="6">Belongs to the PINc/VapC protein family.</text>
</comment>
<keyword evidence="9" id="KW-1185">Reference proteome</keyword>
<dbReference type="GO" id="GO:0090729">
    <property type="term" value="F:toxin activity"/>
    <property type="evidence" value="ECO:0007669"/>
    <property type="project" value="UniProtKB-KW"/>
</dbReference>
<dbReference type="AlphaFoldDB" id="A0A4S8PTY6"/>
<dbReference type="GO" id="GO:0004540">
    <property type="term" value="F:RNA nuclease activity"/>
    <property type="evidence" value="ECO:0007669"/>
    <property type="project" value="InterPro"/>
</dbReference>
<evidence type="ECO:0000256" key="3">
    <source>
        <dbReference type="ARBA" id="ARBA00022723"/>
    </source>
</evidence>
<dbReference type="OrthoDB" id="32665at2"/>
<comment type="caution">
    <text evidence="8">The sequence shown here is derived from an EMBL/GenBank/DDBJ whole genome shotgun (WGS) entry which is preliminary data.</text>
</comment>
<evidence type="ECO:0000313" key="9">
    <source>
        <dbReference type="Proteomes" id="UP000305792"/>
    </source>
</evidence>
<reference evidence="8 9" key="1">
    <citation type="journal article" date="2018" name="Int. J. Syst. Evol. Microbiol.">
        <title>Glycomyces paridis sp. nov., isolated from the medicinal plant Paris polyphylla.</title>
        <authorList>
            <person name="Fang X.M."/>
            <person name="Bai J.L."/>
            <person name="Su J."/>
            <person name="Zhao L.L."/>
            <person name="Liu H.Y."/>
            <person name="Ma B.P."/>
            <person name="Zhang Y.Q."/>
            <person name="Yu L.Y."/>
        </authorList>
    </citation>
    <scope>NUCLEOTIDE SEQUENCE [LARGE SCALE GENOMIC DNA]</scope>
    <source>
        <strain evidence="8 9">CPCC 204357</strain>
    </source>
</reference>
<keyword evidence="2 6" id="KW-0540">Nuclease</keyword>
<dbReference type="Proteomes" id="UP000305792">
    <property type="component" value="Unassembled WGS sequence"/>
</dbReference>